<protein>
    <submittedName>
        <fullName evidence="4">Ig domain protein group 2 domain protein</fullName>
    </submittedName>
</protein>
<dbReference type="AlphaFoldDB" id="H7EIL6"/>
<feature type="compositionally biased region" description="Acidic residues" evidence="1">
    <location>
        <begin position="33"/>
        <end position="44"/>
    </location>
</feature>
<dbReference type="InterPro" id="IPR012334">
    <property type="entry name" value="Pectin_lyas_fold"/>
</dbReference>
<organism evidence="4 5">
    <name type="scientific">Treponema saccharophilum DSM 2985</name>
    <dbReference type="NCBI Taxonomy" id="907348"/>
    <lineage>
        <taxon>Bacteria</taxon>
        <taxon>Pseudomonadati</taxon>
        <taxon>Spirochaetota</taxon>
        <taxon>Spirochaetia</taxon>
        <taxon>Spirochaetales</taxon>
        <taxon>Treponemataceae</taxon>
        <taxon>Treponema</taxon>
    </lineage>
</organism>
<evidence type="ECO:0000313" key="4">
    <source>
        <dbReference type="EMBL" id="EIC02544.1"/>
    </source>
</evidence>
<dbReference type="SMART" id="SM00635">
    <property type="entry name" value="BID_2"/>
    <property type="match status" value="1"/>
</dbReference>
<dbReference type="Gene3D" id="2.60.40.1080">
    <property type="match status" value="1"/>
</dbReference>
<evidence type="ECO:0000313" key="5">
    <source>
        <dbReference type="Proteomes" id="UP000003571"/>
    </source>
</evidence>
<dbReference type="Proteomes" id="UP000003571">
    <property type="component" value="Unassembled WGS sequence"/>
</dbReference>
<feature type="region of interest" description="Disordered" evidence="1">
    <location>
        <begin position="33"/>
        <end position="55"/>
    </location>
</feature>
<gene>
    <name evidence="4" type="ORF">TresaDRAFT_2422</name>
</gene>
<keyword evidence="2" id="KW-0732">Signal</keyword>
<accession>H7EIL6</accession>
<feature type="domain" description="BIG2" evidence="3">
    <location>
        <begin position="524"/>
        <end position="602"/>
    </location>
</feature>
<dbReference type="SUPFAM" id="SSF49373">
    <property type="entry name" value="Invasin/intimin cell-adhesion fragments"/>
    <property type="match status" value="1"/>
</dbReference>
<dbReference type="RefSeq" id="WP_002702853.1">
    <property type="nucleotide sequence ID" value="NZ_AGRW01000037.1"/>
</dbReference>
<dbReference type="STRING" id="907348.TresaDRAFT_2422"/>
<dbReference type="Pfam" id="PF02368">
    <property type="entry name" value="Big_2"/>
    <property type="match status" value="1"/>
</dbReference>
<dbReference type="eggNOG" id="COG4677">
    <property type="taxonomic scope" value="Bacteria"/>
</dbReference>
<dbReference type="InterPro" id="IPR003343">
    <property type="entry name" value="Big_2"/>
</dbReference>
<dbReference type="GO" id="GO:0045490">
    <property type="term" value="P:pectin catabolic process"/>
    <property type="evidence" value="ECO:0007669"/>
    <property type="project" value="TreeGrafter"/>
</dbReference>
<reference evidence="4 5" key="1">
    <citation type="submission" date="2011-09" db="EMBL/GenBank/DDBJ databases">
        <title>The draft genome of Treponema saccharophilum DSM 2985.</title>
        <authorList>
            <consortium name="US DOE Joint Genome Institute (JGI-PGF)"/>
            <person name="Lucas S."/>
            <person name="Copeland A."/>
            <person name="Lapidus A."/>
            <person name="Glavina del Rio T."/>
            <person name="Dalin E."/>
            <person name="Tice H."/>
            <person name="Bruce D."/>
            <person name="Goodwin L."/>
            <person name="Pitluck S."/>
            <person name="Peters L."/>
            <person name="Kyrpides N."/>
            <person name="Mavromatis K."/>
            <person name="Ivanova N."/>
            <person name="Markowitz V."/>
            <person name="Cheng J.-F."/>
            <person name="Hugenholtz P."/>
            <person name="Woyke T."/>
            <person name="Wu D."/>
            <person name="Gronow S."/>
            <person name="Wellnitz S."/>
            <person name="Brambilla E."/>
            <person name="Klenk H.-P."/>
            <person name="Eisen J.A."/>
        </authorList>
    </citation>
    <scope>NUCLEOTIDE SEQUENCE [LARGE SCALE GENOMIC DNA]</scope>
    <source>
        <strain evidence="4 5">DSM 2985</strain>
    </source>
</reference>
<keyword evidence="5" id="KW-1185">Reference proteome</keyword>
<evidence type="ECO:0000259" key="3">
    <source>
        <dbReference type="SMART" id="SM00635"/>
    </source>
</evidence>
<dbReference type="PATRIC" id="fig|907348.3.peg.667"/>
<comment type="caution">
    <text evidence="4">The sequence shown here is derived from an EMBL/GenBank/DDBJ whole genome shotgun (WGS) entry which is preliminary data.</text>
</comment>
<dbReference type="PANTHER" id="PTHR31321:SF58">
    <property type="entry name" value="METHYLESTERASE, PUTATIVE-RELATED"/>
    <property type="match status" value="1"/>
</dbReference>
<dbReference type="PANTHER" id="PTHR31321">
    <property type="entry name" value="ACYL-COA THIOESTER HYDROLASE YBHC-RELATED"/>
    <property type="match status" value="1"/>
</dbReference>
<feature type="chain" id="PRO_5003608675" evidence="2">
    <location>
        <begin position="21"/>
        <end position="766"/>
    </location>
</feature>
<dbReference type="PROSITE" id="PS51257">
    <property type="entry name" value="PROKAR_LIPOPROTEIN"/>
    <property type="match status" value="1"/>
</dbReference>
<name>H7EIL6_9SPIR</name>
<evidence type="ECO:0000256" key="2">
    <source>
        <dbReference type="SAM" id="SignalP"/>
    </source>
</evidence>
<dbReference type="InterPro" id="IPR011050">
    <property type="entry name" value="Pectin_lyase_fold/virulence"/>
</dbReference>
<dbReference type="Gene3D" id="2.160.20.10">
    <property type="entry name" value="Single-stranded right-handed beta-helix, Pectin lyase-like"/>
    <property type="match status" value="1"/>
</dbReference>
<evidence type="ECO:0000256" key="1">
    <source>
        <dbReference type="SAM" id="MobiDB-lite"/>
    </source>
</evidence>
<proteinExistence type="predicted"/>
<dbReference type="SUPFAM" id="SSF51126">
    <property type="entry name" value="Pectin lyase-like"/>
    <property type="match status" value="1"/>
</dbReference>
<dbReference type="OrthoDB" id="9804686at2"/>
<sequence length="766" mass="80395">MKKEKVSLKKRLLAAFCAFAICGGGFLASCSDSSDDNDSTDDNQENNQPESSVVTLKSGSTTVYSGTDINAAWAAIGSSGDYVLTLEKGTYSVTEGTQLSYNGAANIKISGNTTTEYGADVIISGNPKTASQKSRELVYLPAGSTGNLTLENVRIVNEYGTTTGDAQAEVLATDGSGNLAAYNCSFISGQDTLRTVAKAWFYKCYIEGDVDFLWMETTGTVALYEECVLHAISSRTTKAYFAAPRAALTSKVGKGLVVYNSKLEADSGLEKLYLARNPWASSALSSYYNNVAFVGTTGDVTLTDLWASDSNGTTDKQYIGFKADSNFTASSTTYGAVLSDSVKTAEYAGRRNILNRVYNVSSAKYQKDSETSWDIDSVISANNWTVTEDTSKDLLDGETEIQSTTYDFSTENSGAYTDSTVTIDGFSYHSSGTAAGVATKTITIPLTGKAVVTVKGCFGGWGTIKAGSQGEGVYNINSGSTSKYLECGYVVYDASATSVVITAATTSYIKSITVEYDDTLSFVPVTGIAVAAASSTFTVGVANTMKATVTPDTASNSAVKWTSSDETVGTIDEFSGEVKFLQAGDVTFTATARDGSGKTGTIACSPEAATWTSAEWYYTKDASSSATASGIGADSSNVAGENVSVFTFTAYSGIALGGTETVSTISGDKTVSMGLKMDGNGKFTFAVTKAATLKLKQAYIKTDSKDYNGYITVTSSDGTATLVSGATSTISADTDYEWTLTAGTYTVARNTGNTSPIIYARVDISE</sequence>
<dbReference type="EMBL" id="AGRW01000037">
    <property type="protein sequence ID" value="EIC02544.1"/>
    <property type="molecule type" value="Genomic_DNA"/>
</dbReference>
<dbReference type="InterPro" id="IPR008964">
    <property type="entry name" value="Invasin/intimin_cell_adhesion"/>
</dbReference>
<dbReference type="GO" id="GO:0030599">
    <property type="term" value="F:pectinesterase activity"/>
    <property type="evidence" value="ECO:0007669"/>
    <property type="project" value="TreeGrafter"/>
</dbReference>
<feature type="signal peptide" evidence="2">
    <location>
        <begin position="1"/>
        <end position="20"/>
    </location>
</feature>